<evidence type="ECO:0000259" key="11">
    <source>
        <dbReference type="SMART" id="SM00642"/>
    </source>
</evidence>
<dbReference type="InterPro" id="IPR006047">
    <property type="entry name" value="GH13_cat_dom"/>
</dbReference>
<keyword evidence="13" id="KW-1185">Reference proteome</keyword>
<dbReference type="CDD" id="cd11322">
    <property type="entry name" value="AmyAc_Glg_BE"/>
    <property type="match status" value="1"/>
</dbReference>
<dbReference type="NCBIfam" id="NF003811">
    <property type="entry name" value="PRK05402.1"/>
    <property type="match status" value="1"/>
</dbReference>
<dbReference type="Pfam" id="PF02922">
    <property type="entry name" value="CBM_48"/>
    <property type="match status" value="1"/>
</dbReference>
<dbReference type="Pfam" id="PF02806">
    <property type="entry name" value="Alpha-amylase_C"/>
    <property type="match status" value="1"/>
</dbReference>
<evidence type="ECO:0000256" key="3">
    <source>
        <dbReference type="ARBA" id="ARBA00004964"/>
    </source>
</evidence>
<dbReference type="InterPro" id="IPR006048">
    <property type="entry name" value="A-amylase/branching_C"/>
</dbReference>
<keyword evidence="9 10" id="KW-0119">Carbohydrate metabolism</keyword>
<keyword evidence="6 10" id="KW-0328">Glycosyltransferase</keyword>
<dbReference type="SUPFAM" id="SSF51445">
    <property type="entry name" value="(Trans)glycosidases"/>
    <property type="match status" value="1"/>
</dbReference>
<evidence type="ECO:0000256" key="10">
    <source>
        <dbReference type="HAMAP-Rule" id="MF_00685"/>
    </source>
</evidence>
<comment type="caution">
    <text evidence="12">The sequence shown here is derived from an EMBL/GenBank/DDBJ whole genome shotgun (WGS) entry which is preliminary data.</text>
</comment>
<evidence type="ECO:0000256" key="1">
    <source>
        <dbReference type="ARBA" id="ARBA00000826"/>
    </source>
</evidence>
<dbReference type="Pfam" id="PF00128">
    <property type="entry name" value="Alpha-amylase"/>
    <property type="match status" value="1"/>
</dbReference>
<dbReference type="Gene3D" id="2.60.40.1180">
    <property type="entry name" value="Golgi alpha-mannosidase II"/>
    <property type="match status" value="1"/>
</dbReference>
<dbReference type="SUPFAM" id="SSF81296">
    <property type="entry name" value="E set domains"/>
    <property type="match status" value="2"/>
</dbReference>
<protein>
    <recommendedName>
        <fullName evidence="10">1,4-alpha-glucan branching enzyme GlgB</fullName>
        <ecNumber evidence="10">2.4.1.18</ecNumber>
    </recommendedName>
    <alternativeName>
        <fullName evidence="10">1,4-alpha-D-glucan:1,4-alpha-D-glucan 6-glucosyl-transferase</fullName>
    </alternativeName>
    <alternativeName>
        <fullName evidence="10">Alpha-(1-&gt;4)-glucan branching enzyme</fullName>
    </alternativeName>
    <alternativeName>
        <fullName evidence="10">Glycogen branching enzyme</fullName>
        <shortName evidence="10">BE</shortName>
    </alternativeName>
</protein>
<organism evidence="12 13">
    <name type="scientific">Gracilimonas halophila</name>
    <dbReference type="NCBI Taxonomy" id="1834464"/>
    <lineage>
        <taxon>Bacteria</taxon>
        <taxon>Pseudomonadati</taxon>
        <taxon>Balneolota</taxon>
        <taxon>Balneolia</taxon>
        <taxon>Balneolales</taxon>
        <taxon>Balneolaceae</taxon>
        <taxon>Gracilimonas</taxon>
    </lineage>
</organism>
<dbReference type="SUPFAM" id="SSF51011">
    <property type="entry name" value="Glycosyl hydrolase domain"/>
    <property type="match status" value="1"/>
</dbReference>
<dbReference type="InterPro" id="IPR014756">
    <property type="entry name" value="Ig_E-set"/>
</dbReference>
<comment type="subunit">
    <text evidence="10">Monomer.</text>
</comment>
<dbReference type="Gene3D" id="3.20.20.80">
    <property type="entry name" value="Glycosidases"/>
    <property type="match status" value="1"/>
</dbReference>
<name>A0ABW5JGR5_9BACT</name>
<evidence type="ECO:0000313" key="12">
    <source>
        <dbReference type="EMBL" id="MFD2531221.1"/>
    </source>
</evidence>
<dbReference type="InterPro" id="IPR044143">
    <property type="entry name" value="GlgB_N_E_set_prok"/>
</dbReference>
<dbReference type="Proteomes" id="UP001597460">
    <property type="component" value="Unassembled WGS sequence"/>
</dbReference>
<dbReference type="PANTHER" id="PTHR43651">
    <property type="entry name" value="1,4-ALPHA-GLUCAN-BRANCHING ENZYME"/>
    <property type="match status" value="1"/>
</dbReference>
<evidence type="ECO:0000256" key="4">
    <source>
        <dbReference type="ARBA" id="ARBA00009000"/>
    </source>
</evidence>
<dbReference type="NCBIfam" id="NF008967">
    <property type="entry name" value="PRK12313.1"/>
    <property type="match status" value="1"/>
</dbReference>
<dbReference type="InterPro" id="IPR037439">
    <property type="entry name" value="Branching_enzy"/>
</dbReference>
<evidence type="ECO:0000256" key="5">
    <source>
        <dbReference type="ARBA" id="ARBA00022600"/>
    </source>
</evidence>
<comment type="catalytic activity">
    <reaction evidence="1 10">
        <text>Transfers a segment of a (1-&gt;4)-alpha-D-glucan chain to a primary hydroxy group in a similar glucan chain.</text>
        <dbReference type="EC" id="2.4.1.18"/>
    </reaction>
</comment>
<dbReference type="RefSeq" id="WP_390297855.1">
    <property type="nucleotide sequence ID" value="NZ_JBHULI010000002.1"/>
</dbReference>
<dbReference type="PIRSF" id="PIRSF000463">
    <property type="entry name" value="GlgB"/>
    <property type="match status" value="1"/>
</dbReference>
<comment type="similarity">
    <text evidence="4 10">Belongs to the glycosyl hydrolase 13 family. GlgB subfamily.</text>
</comment>
<evidence type="ECO:0000256" key="8">
    <source>
        <dbReference type="ARBA" id="ARBA00023056"/>
    </source>
</evidence>
<feature type="active site" description="Proton donor" evidence="10">
    <location>
        <position position="466"/>
    </location>
</feature>
<keyword evidence="5 10" id="KW-0321">Glycogen metabolism</keyword>
<dbReference type="CDD" id="cd02855">
    <property type="entry name" value="E_set_GBE_prok_N"/>
    <property type="match status" value="1"/>
</dbReference>
<evidence type="ECO:0000313" key="13">
    <source>
        <dbReference type="Proteomes" id="UP001597460"/>
    </source>
</evidence>
<gene>
    <name evidence="10 12" type="primary">glgB</name>
    <name evidence="12" type="ORF">ACFSVN_02040</name>
</gene>
<feature type="domain" description="Glycosyl hydrolase family 13 catalytic" evidence="11">
    <location>
        <begin position="254"/>
        <end position="616"/>
    </location>
</feature>
<dbReference type="HAMAP" id="MF_00685">
    <property type="entry name" value="GlgB"/>
    <property type="match status" value="1"/>
</dbReference>
<dbReference type="EMBL" id="JBHULI010000002">
    <property type="protein sequence ID" value="MFD2531221.1"/>
    <property type="molecule type" value="Genomic_DNA"/>
</dbReference>
<evidence type="ECO:0000256" key="7">
    <source>
        <dbReference type="ARBA" id="ARBA00022679"/>
    </source>
</evidence>
<feature type="active site" description="Nucleophile" evidence="10">
    <location>
        <position position="413"/>
    </location>
</feature>
<evidence type="ECO:0000256" key="2">
    <source>
        <dbReference type="ARBA" id="ARBA00002953"/>
    </source>
</evidence>
<proteinExistence type="inferred from homology"/>
<sequence>MNFTLSKKIIDSISDGSHGDPFSVLGLHEIKIDGKSKLVLRAFRPEAKSVTAVVNKKKYELEPVSSDGLFERVFSRRKNRFEYDLEIVPHKGKKFTVTDAYRFKSLISDFDLQLWGEGNHHQAYEFMGAHQWEIEGVKGTHFVVTAPSATRVSVIGEFNGWDGRVHRMRKFHDQGIWEIFIPHVTDGDHYKYEIKTPAQDPPLKKADPFATYSELRPGTASIVTNIEDYKWNDKKWMKSRQDKQAFDQPISIYEMHLGSWRRKVGEDPGFLNFRETADQLVPYLKDLGYTHVELMPIAEHPYDPSWGYQITGYFAPTSRFGTPEDFMYFVDKCHQADIGVIIDWVPAHFAKDDHGLRRFDGTGLFEHDDPRKGEHKDWGTCIFNYGRTEVRNFLISNAIYWCDKFHVDGLRVDAVASMLYLDYSRDEGEWVPNKYGGRENIEAIDFLRAFNDSVHHHFPGVITFAEESTSWGGVSRPTETGGLGFDFKWNMGWMNDTLTYIEKDPLFRKYHQDQLTFSLIYAFSEQFTLPFSHDEVVHMKQSMLSKMPGDDWQKFANLRLLYLYMYAHPGKNLLFMGSEFGQWSEWSESRSLDWHLLEWEKHQGLQLLLKDLNGLNKKENALHELDSDWRGFEWIDVSDADNSIISFIRRAKNPEDFVVVILNFTPTVHYGYKVGVPHAGEYEVLMNSDSEFYGGSNAGDSEIHAEWGEWHGQKANIAITVPPLAGLILKPKS</sequence>
<dbReference type="EC" id="2.4.1.18" evidence="10"/>
<dbReference type="InterPro" id="IPR004193">
    <property type="entry name" value="Glyco_hydro_13_N"/>
</dbReference>
<dbReference type="Gene3D" id="2.60.40.10">
    <property type="entry name" value="Immunoglobulins"/>
    <property type="match status" value="2"/>
</dbReference>
<evidence type="ECO:0000256" key="6">
    <source>
        <dbReference type="ARBA" id="ARBA00022676"/>
    </source>
</evidence>
<dbReference type="InterPro" id="IPR017853">
    <property type="entry name" value="GH"/>
</dbReference>
<keyword evidence="8 10" id="KW-0320">Glycogen biosynthesis</keyword>
<dbReference type="InterPro" id="IPR013780">
    <property type="entry name" value="Glyco_hydro_b"/>
</dbReference>
<evidence type="ECO:0000256" key="9">
    <source>
        <dbReference type="ARBA" id="ARBA00023277"/>
    </source>
</evidence>
<comment type="pathway">
    <text evidence="3 10">Glycan biosynthesis; glycogen biosynthesis.</text>
</comment>
<comment type="function">
    <text evidence="2 10">Catalyzes the formation of the alpha-1,6-glucosidic linkages in glycogen by scission of a 1,4-alpha-linked oligosaccharide from growing alpha-1,4-glucan chains and the subsequent attachment of the oligosaccharide to the alpha-1,6 position.</text>
</comment>
<dbReference type="NCBIfam" id="TIGR01515">
    <property type="entry name" value="branching_enzym"/>
    <property type="match status" value="1"/>
</dbReference>
<reference evidence="13" key="1">
    <citation type="journal article" date="2019" name="Int. J. Syst. Evol. Microbiol.">
        <title>The Global Catalogue of Microorganisms (GCM) 10K type strain sequencing project: providing services to taxonomists for standard genome sequencing and annotation.</title>
        <authorList>
            <consortium name="The Broad Institute Genomics Platform"/>
            <consortium name="The Broad Institute Genome Sequencing Center for Infectious Disease"/>
            <person name="Wu L."/>
            <person name="Ma J."/>
        </authorList>
    </citation>
    <scope>NUCLEOTIDE SEQUENCE [LARGE SCALE GENOMIC DNA]</scope>
    <source>
        <strain evidence="13">KCTC 52042</strain>
    </source>
</reference>
<dbReference type="GO" id="GO:0003844">
    <property type="term" value="F:1,4-alpha-glucan branching enzyme activity"/>
    <property type="evidence" value="ECO:0007669"/>
    <property type="project" value="UniProtKB-EC"/>
</dbReference>
<keyword evidence="7 10" id="KW-0808">Transferase</keyword>
<dbReference type="SMART" id="SM00642">
    <property type="entry name" value="Aamy"/>
    <property type="match status" value="1"/>
</dbReference>
<dbReference type="PANTHER" id="PTHR43651:SF3">
    <property type="entry name" value="1,4-ALPHA-GLUCAN-BRANCHING ENZYME"/>
    <property type="match status" value="1"/>
</dbReference>
<accession>A0ABW5JGR5</accession>
<dbReference type="InterPro" id="IPR054169">
    <property type="entry name" value="GlgB_N"/>
</dbReference>
<dbReference type="InterPro" id="IPR013783">
    <property type="entry name" value="Ig-like_fold"/>
</dbReference>
<dbReference type="Pfam" id="PF22019">
    <property type="entry name" value="GlgB_N"/>
    <property type="match status" value="1"/>
</dbReference>
<dbReference type="InterPro" id="IPR006407">
    <property type="entry name" value="GlgB"/>
</dbReference>